<gene>
    <name evidence="3" type="ORF">C1SCF055_LOCUS31894</name>
</gene>
<dbReference type="EMBL" id="CAMXCT020003780">
    <property type="protein sequence ID" value="CAL1159612.1"/>
    <property type="molecule type" value="Genomic_DNA"/>
</dbReference>
<evidence type="ECO:0000313" key="4">
    <source>
        <dbReference type="EMBL" id="CAL4793549.1"/>
    </source>
</evidence>
<name>A0A9P1GD01_9DINO</name>
<evidence type="ECO:0000313" key="5">
    <source>
        <dbReference type="Proteomes" id="UP001152797"/>
    </source>
</evidence>
<proteinExistence type="predicted"/>
<comment type="caution">
    <text evidence="3">The sequence shown here is derived from an EMBL/GenBank/DDBJ whole genome shotgun (WGS) entry which is preliminary data.</text>
</comment>
<dbReference type="EMBL" id="CAMXCT030003780">
    <property type="protein sequence ID" value="CAL4793549.1"/>
    <property type="molecule type" value="Genomic_DNA"/>
</dbReference>
<dbReference type="Proteomes" id="UP001152797">
    <property type="component" value="Unassembled WGS sequence"/>
</dbReference>
<evidence type="ECO:0000256" key="1">
    <source>
        <dbReference type="SAM" id="MobiDB-lite"/>
    </source>
</evidence>
<feature type="region of interest" description="Disordered" evidence="1">
    <location>
        <begin position="1"/>
        <end position="22"/>
    </location>
</feature>
<dbReference type="InterPro" id="IPR035965">
    <property type="entry name" value="PAS-like_dom_sf"/>
</dbReference>
<reference evidence="3" key="1">
    <citation type="submission" date="2022-10" db="EMBL/GenBank/DDBJ databases">
        <authorList>
            <person name="Chen Y."/>
            <person name="Dougan E. K."/>
            <person name="Chan C."/>
            <person name="Rhodes N."/>
            <person name="Thang M."/>
        </authorList>
    </citation>
    <scope>NUCLEOTIDE SEQUENCE</scope>
</reference>
<dbReference type="AlphaFoldDB" id="A0A9P1GD01"/>
<protein>
    <submittedName>
        <fullName evidence="4">DnaJ-like subfamily B member 5</fullName>
    </submittedName>
</protein>
<evidence type="ECO:0000313" key="3">
    <source>
        <dbReference type="EMBL" id="CAI4006237.1"/>
    </source>
</evidence>
<organism evidence="3">
    <name type="scientific">Cladocopium goreaui</name>
    <dbReference type="NCBI Taxonomy" id="2562237"/>
    <lineage>
        <taxon>Eukaryota</taxon>
        <taxon>Sar</taxon>
        <taxon>Alveolata</taxon>
        <taxon>Dinophyceae</taxon>
        <taxon>Suessiales</taxon>
        <taxon>Symbiodiniaceae</taxon>
        <taxon>Cladocopium</taxon>
    </lineage>
</organism>
<dbReference type="InterPro" id="IPR000700">
    <property type="entry name" value="PAS-assoc_C"/>
</dbReference>
<dbReference type="Gene3D" id="3.30.450.20">
    <property type="entry name" value="PAS domain"/>
    <property type="match status" value="1"/>
</dbReference>
<dbReference type="Pfam" id="PF08448">
    <property type="entry name" value="PAS_4"/>
    <property type="match status" value="1"/>
</dbReference>
<reference evidence="4 5" key="2">
    <citation type="submission" date="2024-05" db="EMBL/GenBank/DDBJ databases">
        <authorList>
            <person name="Chen Y."/>
            <person name="Shah S."/>
            <person name="Dougan E. K."/>
            <person name="Thang M."/>
            <person name="Chan C."/>
        </authorList>
    </citation>
    <scope>NUCLEOTIDE SEQUENCE [LARGE SCALE GENOMIC DNA]</scope>
</reference>
<dbReference type="SUPFAM" id="SSF55785">
    <property type="entry name" value="PYP-like sensor domain (PAS domain)"/>
    <property type="match status" value="1"/>
</dbReference>
<dbReference type="PROSITE" id="PS50113">
    <property type="entry name" value="PAC"/>
    <property type="match status" value="1"/>
</dbReference>
<keyword evidence="5" id="KW-1185">Reference proteome</keyword>
<dbReference type="InterPro" id="IPR013656">
    <property type="entry name" value="PAS_4"/>
</dbReference>
<accession>A0A9P1GD01</accession>
<feature type="domain" description="PAC" evidence="2">
    <location>
        <begin position="180"/>
        <end position="234"/>
    </location>
</feature>
<dbReference type="EMBL" id="CAMXCT010003780">
    <property type="protein sequence ID" value="CAI4006237.1"/>
    <property type="molecule type" value="Genomic_DNA"/>
</dbReference>
<sequence>MKQVTGIGDPSGEFLMPDGTTAEMGKVPGVPDIRAHMQKRIDKAKQLDQVLEMYRTQQAAQEQEAEVPMPEPKKISEVLGVSMDKAEMLKDDRDALLKQLAVRINDLNEEEDDEEDFPPSLEGFDGFGGGLDGSMDGLGMDGPGGPGLGGLKDWTKWLHCVPIVAGNCRGEVIEWNDKVTNFEFELAKNGAEQRERRILATATPRRDHRGEVVGVFCVGQDITELRDALAEQTGLAEDLSYVFICGVCTNGLVRCSMLI</sequence>
<evidence type="ECO:0000259" key="2">
    <source>
        <dbReference type="PROSITE" id="PS50113"/>
    </source>
</evidence>